<dbReference type="EMBL" id="JABEZX010000011">
    <property type="protein sequence ID" value="MBA0570083.1"/>
    <property type="molecule type" value="Genomic_DNA"/>
</dbReference>
<keyword evidence="2" id="KW-1185">Reference proteome</keyword>
<protein>
    <submittedName>
        <fullName evidence="1">Uncharacterized protein</fullName>
    </submittedName>
</protein>
<comment type="caution">
    <text evidence="1">The sequence shown here is derived from an EMBL/GenBank/DDBJ whole genome shotgun (WGS) entry which is preliminary data.</text>
</comment>
<feature type="non-terminal residue" evidence="1">
    <location>
        <position position="1"/>
    </location>
</feature>
<sequence length="84" mass="8840">PDNICSRGPRLAIRFGVESGFLNVELEGRNANIKAHTLAKEGLKDGSETSLGGGSIKTTVRVIVKEWTVETGGSTGVQSSSHET</sequence>
<evidence type="ECO:0000313" key="2">
    <source>
        <dbReference type="Proteomes" id="UP000593572"/>
    </source>
</evidence>
<reference evidence="1 2" key="1">
    <citation type="journal article" date="2019" name="Genome Biol. Evol.">
        <title>Insights into the evolution of the New World diploid cottons (Gossypium, subgenus Houzingenia) based on genome sequencing.</title>
        <authorList>
            <person name="Grover C.E."/>
            <person name="Arick M.A. 2nd"/>
            <person name="Thrash A."/>
            <person name="Conover J.L."/>
            <person name="Sanders W.S."/>
            <person name="Peterson D.G."/>
            <person name="Frelichowski J.E."/>
            <person name="Scheffler J.A."/>
            <person name="Scheffler B.E."/>
            <person name="Wendel J.F."/>
        </authorList>
    </citation>
    <scope>NUCLEOTIDE SEQUENCE [LARGE SCALE GENOMIC DNA]</scope>
    <source>
        <strain evidence="1">157</strain>
        <tissue evidence="1">Leaf</tissue>
    </source>
</reference>
<dbReference type="Proteomes" id="UP000593572">
    <property type="component" value="Unassembled WGS sequence"/>
</dbReference>
<gene>
    <name evidence="1" type="ORF">Golob_003769</name>
</gene>
<evidence type="ECO:0000313" key="1">
    <source>
        <dbReference type="EMBL" id="MBA0570083.1"/>
    </source>
</evidence>
<organism evidence="1 2">
    <name type="scientific">Gossypium lobatum</name>
    <dbReference type="NCBI Taxonomy" id="34289"/>
    <lineage>
        <taxon>Eukaryota</taxon>
        <taxon>Viridiplantae</taxon>
        <taxon>Streptophyta</taxon>
        <taxon>Embryophyta</taxon>
        <taxon>Tracheophyta</taxon>
        <taxon>Spermatophyta</taxon>
        <taxon>Magnoliopsida</taxon>
        <taxon>eudicotyledons</taxon>
        <taxon>Gunneridae</taxon>
        <taxon>Pentapetalae</taxon>
        <taxon>rosids</taxon>
        <taxon>malvids</taxon>
        <taxon>Malvales</taxon>
        <taxon>Malvaceae</taxon>
        <taxon>Malvoideae</taxon>
        <taxon>Gossypium</taxon>
    </lineage>
</organism>
<dbReference type="AlphaFoldDB" id="A0A7J8MZJ7"/>
<name>A0A7J8MZJ7_9ROSI</name>
<proteinExistence type="predicted"/>
<accession>A0A7J8MZJ7</accession>